<evidence type="ECO:0000313" key="1">
    <source>
        <dbReference type="EMBL" id="SBT01488.1"/>
    </source>
</evidence>
<dbReference type="VEuPathDB" id="PlasmoDB:PmUG01_03029500"/>
<organism evidence="1 2">
    <name type="scientific">Plasmodium malariae</name>
    <dbReference type="NCBI Taxonomy" id="5858"/>
    <lineage>
        <taxon>Eukaryota</taxon>
        <taxon>Sar</taxon>
        <taxon>Alveolata</taxon>
        <taxon>Apicomplexa</taxon>
        <taxon>Aconoidasida</taxon>
        <taxon>Haemosporida</taxon>
        <taxon>Plasmodiidae</taxon>
        <taxon>Plasmodium</taxon>
        <taxon>Plasmodium (Plasmodium)</taxon>
    </lineage>
</organism>
<evidence type="ECO:0000313" key="2">
    <source>
        <dbReference type="Proteomes" id="UP000078597"/>
    </source>
</evidence>
<name>A0A1A8X8B9_PLAMA</name>
<dbReference type="Proteomes" id="UP000078597">
    <property type="component" value="Unassembled WGS sequence"/>
</dbReference>
<dbReference type="AlphaFoldDB" id="A0A1A8X8B9"/>
<dbReference type="EMBL" id="FLQW01007076">
    <property type="protein sequence ID" value="SBT01488.1"/>
    <property type="molecule type" value="Genomic_DNA"/>
</dbReference>
<reference evidence="2" key="1">
    <citation type="submission" date="2016-05" db="EMBL/GenBank/DDBJ databases">
        <authorList>
            <person name="Naeem Raeece"/>
        </authorList>
    </citation>
    <scope>NUCLEOTIDE SEQUENCE [LARGE SCALE GENOMIC DNA]</scope>
</reference>
<proteinExistence type="predicted"/>
<accession>A0A1A8X8B9</accession>
<sequence>MVPSNNASFNSKLFKLEKIYRRNHSIHYYLKRKDVVTALAEVRKGSSAFVRDKCNRTALDMAIVLFMKKFHESIFTSLITDYLYIDDNIEKKNEEKKKKKNFPYNTRDTVKYDDKCRFYPYEPILKECTKVNKQQGIKDLIYAKDSPSLLLLQRKIKYVPLLIKHGSNYEKKNSLFLLEKAFIMPMSKNVQAQLNEELRNMRALLFFIKMISTNVSLKKYSEDVIKDEISKLSFPYLYNITIHTLFKIFYSDYGQVKKWDLKNPANSRKLVSKILSNNLIGNEIIKFIGKSLFYFSNLVHIFGQKVFKQNSVISQYLLHMSFTLDNEYLFNVIINKNNLFQQVDIFHWDKLIESMSSQKHKLSSYYKPLLYARLNKLFLDKLEEVLCTNEKKTKKDNDHLEKRKNKCRSTSKMFSKYKEILDAPNCNALESAIKHTLMQFTKEGLTGHLLVSSSSGLSSIAA</sequence>
<gene>
    <name evidence="1" type="ORF">PMALA_081990</name>
</gene>
<protein>
    <submittedName>
        <fullName evidence="1">Uncharacterized protein</fullName>
    </submittedName>
</protein>